<gene>
    <name evidence="12" type="ORF">IAA20_10560</name>
</gene>
<evidence type="ECO:0000256" key="9">
    <source>
        <dbReference type="ARBA" id="ARBA00048540"/>
    </source>
</evidence>
<proteinExistence type="inferred from homology"/>
<dbReference type="EMBL" id="DXBN01000246">
    <property type="protein sequence ID" value="HIZ54367.1"/>
    <property type="molecule type" value="Genomic_DNA"/>
</dbReference>
<evidence type="ECO:0000256" key="7">
    <source>
        <dbReference type="ARBA" id="ARBA00022842"/>
    </source>
</evidence>
<keyword evidence="4 10" id="KW-0808">Transferase</keyword>
<dbReference type="EC" id="2.7.1.180" evidence="1 10"/>
<dbReference type="InterPro" id="IPR024932">
    <property type="entry name" value="ApbE"/>
</dbReference>
<sequence>MGTIIDLQIYHVNPRPILDEAIARLKMYEQRFSANDDHSELMAINKKAGISPVVVHPELFELIQIGKNYSCLPDSHLNIAIGPLIQTWRIGFDDAKVPSHAQIDELLLLTNPEQIHLDATNRSVYLAVKGMKIDLGCLAKGYIADRIIDYLKSEGVTAALINLGGNLVTFGANPKQADQQWRVGVQNPTKERNQSMIVLKTTNQSVVTSGIYERKLTSNQQTYHHIFNPKTGYPVETQVVSLTIVSKSSCDGEIWTTCLFGKTPTEILATISHLPEIEAIIITDDGQILYSKALEQVIVS</sequence>
<evidence type="ECO:0000256" key="10">
    <source>
        <dbReference type="PIRNR" id="PIRNR006268"/>
    </source>
</evidence>
<protein>
    <recommendedName>
        <fullName evidence="2 10">FAD:protein FMN transferase</fullName>
        <ecNumber evidence="1 10">2.7.1.180</ecNumber>
    </recommendedName>
    <alternativeName>
        <fullName evidence="8 10">Flavin transferase</fullName>
    </alternativeName>
</protein>
<reference evidence="12" key="1">
    <citation type="journal article" date="2021" name="PeerJ">
        <title>Extensive microbial diversity within the chicken gut microbiome revealed by metagenomics and culture.</title>
        <authorList>
            <person name="Gilroy R."/>
            <person name="Ravi A."/>
            <person name="Getino M."/>
            <person name="Pursley I."/>
            <person name="Horton D.L."/>
            <person name="Alikhan N.F."/>
            <person name="Baker D."/>
            <person name="Gharbi K."/>
            <person name="Hall N."/>
            <person name="Watson M."/>
            <person name="Adriaenssens E.M."/>
            <person name="Foster-Nyarko E."/>
            <person name="Jarju S."/>
            <person name="Secka A."/>
            <person name="Antonio M."/>
            <person name="Oren A."/>
            <person name="Chaudhuri R.R."/>
            <person name="La Ragione R."/>
            <person name="Hildebrand F."/>
            <person name="Pallen M.J."/>
        </authorList>
    </citation>
    <scope>NUCLEOTIDE SEQUENCE</scope>
    <source>
        <strain evidence="12">CHK172-16539</strain>
    </source>
</reference>
<dbReference type="GO" id="GO:0016740">
    <property type="term" value="F:transferase activity"/>
    <property type="evidence" value="ECO:0007669"/>
    <property type="project" value="UniProtKB-UniRule"/>
</dbReference>
<evidence type="ECO:0000256" key="1">
    <source>
        <dbReference type="ARBA" id="ARBA00011955"/>
    </source>
</evidence>
<evidence type="ECO:0000256" key="5">
    <source>
        <dbReference type="ARBA" id="ARBA00022723"/>
    </source>
</evidence>
<evidence type="ECO:0000256" key="3">
    <source>
        <dbReference type="ARBA" id="ARBA00022630"/>
    </source>
</evidence>
<keyword evidence="5 10" id="KW-0479">Metal-binding</keyword>
<dbReference type="SUPFAM" id="SSF143631">
    <property type="entry name" value="ApbE-like"/>
    <property type="match status" value="1"/>
</dbReference>
<keyword evidence="3 10" id="KW-0285">Flavoprotein</keyword>
<evidence type="ECO:0000256" key="8">
    <source>
        <dbReference type="ARBA" id="ARBA00031306"/>
    </source>
</evidence>
<evidence type="ECO:0000256" key="4">
    <source>
        <dbReference type="ARBA" id="ARBA00022679"/>
    </source>
</evidence>
<evidence type="ECO:0000256" key="6">
    <source>
        <dbReference type="ARBA" id="ARBA00022827"/>
    </source>
</evidence>
<comment type="catalytic activity">
    <reaction evidence="9 10">
        <text>L-threonyl-[protein] + FAD = FMN-L-threonyl-[protein] + AMP + H(+)</text>
        <dbReference type="Rhea" id="RHEA:36847"/>
        <dbReference type="Rhea" id="RHEA-COMP:11060"/>
        <dbReference type="Rhea" id="RHEA-COMP:11061"/>
        <dbReference type="ChEBI" id="CHEBI:15378"/>
        <dbReference type="ChEBI" id="CHEBI:30013"/>
        <dbReference type="ChEBI" id="CHEBI:57692"/>
        <dbReference type="ChEBI" id="CHEBI:74257"/>
        <dbReference type="ChEBI" id="CHEBI:456215"/>
        <dbReference type="EC" id="2.7.1.180"/>
    </reaction>
</comment>
<dbReference type="PANTHER" id="PTHR30040">
    <property type="entry name" value="THIAMINE BIOSYNTHESIS LIPOPROTEIN APBE"/>
    <property type="match status" value="1"/>
</dbReference>
<name>A0A9D2F9D3_9ENTE</name>
<dbReference type="InterPro" id="IPR003374">
    <property type="entry name" value="ApbE-like_sf"/>
</dbReference>
<comment type="similarity">
    <text evidence="10">Belongs to the ApbE family.</text>
</comment>
<comment type="caution">
    <text evidence="12">The sequence shown here is derived from an EMBL/GenBank/DDBJ whole genome shotgun (WGS) entry which is preliminary data.</text>
</comment>
<evidence type="ECO:0000256" key="2">
    <source>
        <dbReference type="ARBA" id="ARBA00016337"/>
    </source>
</evidence>
<evidence type="ECO:0000256" key="11">
    <source>
        <dbReference type="PIRSR" id="PIRSR006268-2"/>
    </source>
</evidence>
<evidence type="ECO:0000313" key="13">
    <source>
        <dbReference type="Proteomes" id="UP000824063"/>
    </source>
</evidence>
<dbReference type="Gene3D" id="3.10.520.10">
    <property type="entry name" value="ApbE-like domains"/>
    <property type="match status" value="1"/>
</dbReference>
<organism evidence="12 13">
    <name type="scientific">Candidatus Enterococcus avicola</name>
    <dbReference type="NCBI Taxonomy" id="2838561"/>
    <lineage>
        <taxon>Bacteria</taxon>
        <taxon>Bacillati</taxon>
        <taxon>Bacillota</taxon>
        <taxon>Bacilli</taxon>
        <taxon>Lactobacillales</taxon>
        <taxon>Enterococcaceae</taxon>
        <taxon>Enterococcus</taxon>
    </lineage>
</organism>
<keyword evidence="6 10" id="KW-0274">FAD</keyword>
<dbReference type="AlphaFoldDB" id="A0A9D2F9D3"/>
<comment type="cofactor">
    <cofactor evidence="11">
        <name>Mg(2+)</name>
        <dbReference type="ChEBI" id="CHEBI:18420"/>
    </cofactor>
    <cofactor evidence="11">
        <name>Mn(2+)</name>
        <dbReference type="ChEBI" id="CHEBI:29035"/>
    </cofactor>
    <text evidence="11">Magnesium. Can also use manganese.</text>
</comment>
<dbReference type="GO" id="GO:0046872">
    <property type="term" value="F:metal ion binding"/>
    <property type="evidence" value="ECO:0007669"/>
    <property type="project" value="UniProtKB-UniRule"/>
</dbReference>
<dbReference type="PANTHER" id="PTHR30040:SF2">
    <property type="entry name" value="FAD:PROTEIN FMN TRANSFERASE"/>
    <property type="match status" value="1"/>
</dbReference>
<feature type="binding site" evidence="11">
    <location>
        <position position="257"/>
    </location>
    <ligand>
        <name>Mg(2+)</name>
        <dbReference type="ChEBI" id="CHEBI:18420"/>
    </ligand>
</feature>
<accession>A0A9D2F9D3</accession>
<dbReference type="PIRSF" id="PIRSF006268">
    <property type="entry name" value="ApbE"/>
    <property type="match status" value="1"/>
</dbReference>
<dbReference type="Proteomes" id="UP000824063">
    <property type="component" value="Unassembled WGS sequence"/>
</dbReference>
<evidence type="ECO:0000313" key="12">
    <source>
        <dbReference type="EMBL" id="HIZ54367.1"/>
    </source>
</evidence>
<dbReference type="Pfam" id="PF02424">
    <property type="entry name" value="ApbE"/>
    <property type="match status" value="1"/>
</dbReference>
<keyword evidence="7 10" id="KW-0460">Magnesium</keyword>
<reference evidence="12" key="2">
    <citation type="submission" date="2021-04" db="EMBL/GenBank/DDBJ databases">
        <authorList>
            <person name="Gilroy R."/>
        </authorList>
    </citation>
    <scope>NUCLEOTIDE SEQUENCE</scope>
    <source>
        <strain evidence="12">CHK172-16539</strain>
    </source>
</reference>